<dbReference type="InterPro" id="IPR038178">
    <property type="entry name" value="Kringle_sf"/>
</dbReference>
<organism evidence="10 11">
    <name type="scientific">Lottia gigantea</name>
    <name type="common">Giant owl limpet</name>
    <dbReference type="NCBI Taxonomy" id="225164"/>
    <lineage>
        <taxon>Eukaryota</taxon>
        <taxon>Metazoa</taxon>
        <taxon>Spiralia</taxon>
        <taxon>Lophotrochozoa</taxon>
        <taxon>Mollusca</taxon>
        <taxon>Gastropoda</taxon>
        <taxon>Patellogastropoda</taxon>
        <taxon>Lottioidea</taxon>
        <taxon>Lottiidae</taxon>
        <taxon>Lottia</taxon>
    </lineage>
</organism>
<proteinExistence type="predicted"/>
<dbReference type="InterPro" id="IPR013806">
    <property type="entry name" value="Kringle-like"/>
</dbReference>
<dbReference type="Pfam" id="PF00084">
    <property type="entry name" value="Sushi"/>
    <property type="match status" value="3"/>
</dbReference>
<dbReference type="InterPro" id="IPR035976">
    <property type="entry name" value="Sushi/SCR/CCP_sf"/>
</dbReference>
<evidence type="ECO:0000313" key="11">
    <source>
        <dbReference type="Proteomes" id="UP000030746"/>
    </source>
</evidence>
<keyword evidence="1 6" id="KW-0420">Kringle</keyword>
<dbReference type="InterPro" id="IPR000001">
    <property type="entry name" value="Kringle"/>
</dbReference>
<feature type="domain" description="Kringle" evidence="8">
    <location>
        <begin position="260"/>
        <end position="341"/>
    </location>
</feature>
<dbReference type="SMART" id="SM00130">
    <property type="entry name" value="KR"/>
    <property type="match status" value="1"/>
</dbReference>
<evidence type="ECO:0008006" key="12">
    <source>
        <dbReference type="Google" id="ProtNLM"/>
    </source>
</evidence>
<dbReference type="PANTHER" id="PTHR19325:SF560">
    <property type="entry name" value="SUSHI, VON WILLEBRAND FACTOR TYPE A, EGF AND PENTRAXIN DOMAIN-CONTAINING PROTEIN 1"/>
    <property type="match status" value="1"/>
</dbReference>
<dbReference type="InterPro" id="IPR050350">
    <property type="entry name" value="Compl-Cell_Adhes-Reg"/>
</dbReference>
<accession>V3ZJ39</accession>
<feature type="disulfide bond" evidence="7">
    <location>
        <begin position="193"/>
        <end position="236"/>
    </location>
</feature>
<dbReference type="RefSeq" id="XP_009067000.1">
    <property type="nucleotide sequence ID" value="XM_009068752.1"/>
</dbReference>
<evidence type="ECO:0000256" key="3">
    <source>
        <dbReference type="ARBA" id="ARBA00022737"/>
    </source>
</evidence>
<dbReference type="CDD" id="cd00033">
    <property type="entry name" value="CCP"/>
    <property type="match status" value="2"/>
</dbReference>
<evidence type="ECO:0000256" key="4">
    <source>
        <dbReference type="ARBA" id="ARBA00023157"/>
    </source>
</evidence>
<evidence type="ECO:0000259" key="9">
    <source>
        <dbReference type="PROSITE" id="PS50923"/>
    </source>
</evidence>
<sequence length="341" mass="37884">MVTKLCELNIAPLSSNILSPYPNFIHISAQMLYSEGIGEKLAGSCWDHNCPDFTVCERSGDSFACILNVDPKKRCAQPAPTIPFASVNSYNESGDVAVYTCNAAYLSGSPNISCRANGEWTESTLQCEAACSDHPPKRPNTIAIFFTSQVDSEVLYICIKGYRYRSGHMVSVCQNDGTWSTNVTIICTVAVNCSASDLPDVFGTERDYNDTTEGSLAIYECKSTYIYYSGNFSVECQENGQWTTISLVCLPTACVQTTSNGYIYQGNLRLSESGQTCLPFTHTLSNYYDISKFPYDATMDDVDNKCRPTSDMTPFSRPWCYVQLSIFPLKRKWEYCAIPDC</sequence>
<dbReference type="PANTHER" id="PTHR19325">
    <property type="entry name" value="COMPLEMENT COMPONENT-RELATED SUSHI DOMAIN-CONTAINING"/>
    <property type="match status" value="1"/>
</dbReference>
<dbReference type="GeneID" id="20241323"/>
<keyword evidence="5" id="KW-0325">Glycoprotein</keyword>
<evidence type="ECO:0000256" key="6">
    <source>
        <dbReference type="PROSITE-ProRule" id="PRU00121"/>
    </source>
</evidence>
<dbReference type="PROSITE" id="PS50070">
    <property type="entry name" value="KRINGLE_2"/>
    <property type="match status" value="1"/>
</dbReference>
<feature type="domain" description="Sushi" evidence="9">
    <location>
        <begin position="73"/>
        <end position="129"/>
    </location>
</feature>
<dbReference type="PROSITE" id="PS50923">
    <property type="entry name" value="SUSHI"/>
    <property type="match status" value="2"/>
</dbReference>
<dbReference type="InterPro" id="IPR000436">
    <property type="entry name" value="Sushi_SCR_CCP_dom"/>
</dbReference>
<evidence type="ECO:0000256" key="2">
    <source>
        <dbReference type="ARBA" id="ARBA00022659"/>
    </source>
</evidence>
<keyword evidence="2 7" id="KW-0768">Sushi</keyword>
<evidence type="ECO:0000313" key="10">
    <source>
        <dbReference type="EMBL" id="ESO82340.1"/>
    </source>
</evidence>
<dbReference type="SUPFAM" id="SSF57535">
    <property type="entry name" value="Complement control module/SCR domain"/>
    <property type="match status" value="3"/>
</dbReference>
<dbReference type="HOGENOM" id="CLU_814536_0_0_1"/>
<dbReference type="Gene3D" id="2.10.70.10">
    <property type="entry name" value="Complement Module, domain 1"/>
    <property type="match status" value="3"/>
</dbReference>
<dbReference type="CTD" id="20241323"/>
<evidence type="ECO:0000256" key="1">
    <source>
        <dbReference type="ARBA" id="ARBA00022572"/>
    </source>
</evidence>
<dbReference type="Proteomes" id="UP000030746">
    <property type="component" value="Unassembled WGS sequence"/>
</dbReference>
<gene>
    <name evidence="10" type="ORF">LOTGIDRAFT_170122</name>
</gene>
<dbReference type="AlphaFoldDB" id="V3ZJ39"/>
<feature type="domain" description="Sushi" evidence="9">
    <location>
        <begin position="191"/>
        <end position="251"/>
    </location>
</feature>
<evidence type="ECO:0000256" key="7">
    <source>
        <dbReference type="PROSITE-ProRule" id="PRU00302"/>
    </source>
</evidence>
<dbReference type="Gene3D" id="2.40.20.10">
    <property type="entry name" value="Plasminogen Kringle 4"/>
    <property type="match status" value="1"/>
</dbReference>
<dbReference type="EMBL" id="KB203946">
    <property type="protein sequence ID" value="ESO82340.1"/>
    <property type="molecule type" value="Genomic_DNA"/>
</dbReference>
<dbReference type="OMA" id="PEMAVCI"/>
<dbReference type="KEGG" id="lgi:LOTGIDRAFT_170122"/>
<reference evidence="10 11" key="1">
    <citation type="journal article" date="2013" name="Nature">
        <title>Insights into bilaterian evolution from three spiralian genomes.</title>
        <authorList>
            <person name="Simakov O."/>
            <person name="Marletaz F."/>
            <person name="Cho S.J."/>
            <person name="Edsinger-Gonzales E."/>
            <person name="Havlak P."/>
            <person name="Hellsten U."/>
            <person name="Kuo D.H."/>
            <person name="Larsson T."/>
            <person name="Lv J."/>
            <person name="Arendt D."/>
            <person name="Savage R."/>
            <person name="Osoegawa K."/>
            <person name="de Jong P."/>
            <person name="Grimwood J."/>
            <person name="Chapman J.A."/>
            <person name="Shapiro H."/>
            <person name="Aerts A."/>
            <person name="Otillar R.P."/>
            <person name="Terry A.Y."/>
            <person name="Boore J.L."/>
            <person name="Grigoriev I.V."/>
            <person name="Lindberg D.R."/>
            <person name="Seaver E.C."/>
            <person name="Weisblat D.A."/>
            <person name="Putnam N.H."/>
            <person name="Rokhsar D.S."/>
        </authorList>
    </citation>
    <scope>NUCLEOTIDE SEQUENCE [LARGE SCALE GENOMIC DNA]</scope>
</reference>
<keyword evidence="11" id="KW-1185">Reference proteome</keyword>
<dbReference type="SMART" id="SM00032">
    <property type="entry name" value="CCP"/>
    <property type="match status" value="3"/>
</dbReference>
<keyword evidence="3" id="KW-0677">Repeat</keyword>
<dbReference type="SUPFAM" id="SSF57440">
    <property type="entry name" value="Kringle-like"/>
    <property type="match status" value="1"/>
</dbReference>
<name>V3ZJ39_LOTGI</name>
<keyword evidence="4 7" id="KW-1015">Disulfide bond</keyword>
<dbReference type="OrthoDB" id="6158054at2759"/>
<comment type="caution">
    <text evidence="6">Lacks conserved residue(s) required for the propagation of feature annotation.</text>
</comment>
<evidence type="ECO:0000259" key="8">
    <source>
        <dbReference type="PROSITE" id="PS50070"/>
    </source>
</evidence>
<evidence type="ECO:0000256" key="5">
    <source>
        <dbReference type="ARBA" id="ARBA00023180"/>
    </source>
</evidence>
<protein>
    <recommendedName>
        <fullName evidence="12">Sushi domain-containing protein</fullName>
    </recommendedName>
</protein>